<dbReference type="EMBL" id="FZOL01000002">
    <property type="protein sequence ID" value="SNR98893.1"/>
    <property type="molecule type" value="Genomic_DNA"/>
</dbReference>
<dbReference type="InterPro" id="IPR001638">
    <property type="entry name" value="Solute-binding_3/MltF_N"/>
</dbReference>
<dbReference type="AlphaFoldDB" id="A0A239AV99"/>
<feature type="chain" id="PRO_5011247157" evidence="3">
    <location>
        <begin position="21"/>
        <end position="249"/>
    </location>
</feature>
<evidence type="ECO:0000259" key="4">
    <source>
        <dbReference type="SMART" id="SM00062"/>
    </source>
</evidence>
<reference evidence="6" key="1">
    <citation type="submission" date="2017-06" db="EMBL/GenBank/DDBJ databases">
        <authorList>
            <person name="Varghese N."/>
            <person name="Submissions S."/>
        </authorList>
    </citation>
    <scope>NUCLEOTIDE SEQUENCE [LARGE SCALE GENOMIC DNA]</scope>
    <source>
        <strain evidence="6">DSM 22348</strain>
    </source>
</reference>
<evidence type="ECO:0000256" key="2">
    <source>
        <dbReference type="ARBA" id="ARBA00022729"/>
    </source>
</evidence>
<sequence>MPLLRVLCLLGMLSVTPVHAEKLRLVADAWPPFTDATLDRGGLATALVKAALERAGYASEFEQVPWARALMGISDGRYDVLVNAWYNDSRTRIGQFSGGYLTNRIRLLKRKTDAIRFERLADLYPHPIAVVRDYAYSADFDSDAQLQKVPVRSFSVAIGMLAAGRVTLAVEDEYVASWFLQKEHGRARDMVEFFGKPVSENDLHILVSLKHPRHEQIVAAFDQAIGAMKADGSYARILDSYALKPAVAP</sequence>
<name>A0A239AV99_9PSED</name>
<dbReference type="Proteomes" id="UP000198407">
    <property type="component" value="Unassembled WGS sequence"/>
</dbReference>
<gene>
    <name evidence="5" type="ORF">SAMN05444352_10277</name>
</gene>
<comment type="similarity">
    <text evidence="1">Belongs to the bacterial solute-binding protein 3 family.</text>
</comment>
<dbReference type="Gene3D" id="3.40.190.10">
    <property type="entry name" value="Periplasmic binding protein-like II"/>
    <property type="match status" value="2"/>
</dbReference>
<keyword evidence="2 3" id="KW-0732">Signal</keyword>
<feature type="domain" description="Solute-binding protein family 3/N-terminal" evidence="4">
    <location>
        <begin position="22"/>
        <end position="245"/>
    </location>
</feature>
<evidence type="ECO:0000256" key="3">
    <source>
        <dbReference type="SAM" id="SignalP"/>
    </source>
</evidence>
<dbReference type="SUPFAM" id="SSF53850">
    <property type="entry name" value="Periplasmic binding protein-like II"/>
    <property type="match status" value="1"/>
</dbReference>
<keyword evidence="6" id="KW-1185">Reference proteome</keyword>
<dbReference type="SMART" id="SM00062">
    <property type="entry name" value="PBPb"/>
    <property type="match status" value="1"/>
</dbReference>
<accession>A0A239AV99</accession>
<dbReference type="STRING" id="1215104.GCA_000730585_05614"/>
<evidence type="ECO:0000313" key="6">
    <source>
        <dbReference type="Proteomes" id="UP000198407"/>
    </source>
</evidence>
<proteinExistence type="inferred from homology"/>
<dbReference type="RefSeq" id="WP_042120390.1">
    <property type="nucleotide sequence ID" value="NZ_FZOL01000002.1"/>
</dbReference>
<feature type="signal peptide" evidence="3">
    <location>
        <begin position="1"/>
        <end position="20"/>
    </location>
</feature>
<dbReference type="OrthoDB" id="5562041at2"/>
<dbReference type="Pfam" id="PF00497">
    <property type="entry name" value="SBP_bac_3"/>
    <property type="match status" value="1"/>
</dbReference>
<protein>
    <submittedName>
        <fullName evidence="5">Amino acid ABC transporter substrate-binding protein, PAAT family</fullName>
    </submittedName>
</protein>
<dbReference type="PANTHER" id="PTHR35936">
    <property type="entry name" value="MEMBRANE-BOUND LYTIC MUREIN TRANSGLYCOSYLASE F"/>
    <property type="match status" value="1"/>
</dbReference>
<evidence type="ECO:0000313" key="5">
    <source>
        <dbReference type="EMBL" id="SNR98893.1"/>
    </source>
</evidence>
<dbReference type="PANTHER" id="PTHR35936:SF25">
    <property type="entry name" value="ABC TRANSPORTER SUBSTRATE-BINDING PROTEIN"/>
    <property type="match status" value="1"/>
</dbReference>
<evidence type="ECO:0000256" key="1">
    <source>
        <dbReference type="ARBA" id="ARBA00010333"/>
    </source>
</evidence>
<organism evidence="5 6">
    <name type="scientific">Pseudomonas japonica</name>
    <dbReference type="NCBI Taxonomy" id="256466"/>
    <lineage>
        <taxon>Bacteria</taxon>
        <taxon>Pseudomonadati</taxon>
        <taxon>Pseudomonadota</taxon>
        <taxon>Gammaproteobacteria</taxon>
        <taxon>Pseudomonadales</taxon>
        <taxon>Pseudomonadaceae</taxon>
        <taxon>Pseudomonas</taxon>
    </lineage>
</organism>